<dbReference type="GO" id="GO:0032588">
    <property type="term" value="C:trans-Golgi network membrane"/>
    <property type="evidence" value="ECO:0007669"/>
    <property type="project" value="InterPro"/>
</dbReference>
<feature type="domain" description="Aftiphilin clathrin-binding box" evidence="2">
    <location>
        <begin position="216"/>
        <end position="289"/>
    </location>
</feature>
<dbReference type="PANTHER" id="PTHR16156">
    <property type="entry name" value="AFTIPHILIN A-RELATED"/>
    <property type="match status" value="1"/>
</dbReference>
<dbReference type="GO" id="GO:0030121">
    <property type="term" value="C:AP-1 adaptor complex"/>
    <property type="evidence" value="ECO:0007669"/>
    <property type="project" value="TreeGrafter"/>
</dbReference>
<proteinExistence type="predicted"/>
<dbReference type="RefSeq" id="XP_054826148.1">
    <property type="nucleotide sequence ID" value="XM_054970173.1"/>
</dbReference>
<gene>
    <name evidence="4" type="primary">CLBA1</name>
</gene>
<reference evidence="4" key="1">
    <citation type="submission" date="2025-08" db="UniProtKB">
        <authorList>
            <consortium name="RefSeq"/>
        </authorList>
    </citation>
    <scope>IDENTIFICATION</scope>
    <source>
        <tissue evidence="4">Blood</tissue>
    </source>
</reference>
<name>A0AA97IV42_EUBMA</name>
<accession>A0AA97IV42</accession>
<evidence type="ECO:0000256" key="1">
    <source>
        <dbReference type="SAM" id="MobiDB-lite"/>
    </source>
</evidence>
<evidence type="ECO:0000313" key="4">
    <source>
        <dbReference type="RefSeq" id="XP_054826148.1"/>
    </source>
</evidence>
<keyword evidence="3" id="KW-1185">Reference proteome</keyword>
<evidence type="ECO:0000259" key="2">
    <source>
        <dbReference type="Pfam" id="PF15045"/>
    </source>
</evidence>
<dbReference type="InterPro" id="IPR029205">
    <property type="entry name" value="Clathrin-bd"/>
</dbReference>
<dbReference type="Pfam" id="PF15045">
    <property type="entry name" value="Clathrin_bdg"/>
    <property type="match status" value="1"/>
</dbReference>
<dbReference type="AlphaFoldDB" id="A0AA97IV42"/>
<feature type="region of interest" description="Disordered" evidence="1">
    <location>
        <begin position="26"/>
        <end position="46"/>
    </location>
</feature>
<organism evidence="3 4">
    <name type="scientific">Eublepharis macularius</name>
    <name type="common">Leopard gecko</name>
    <name type="synonym">Cyrtodactylus macularius</name>
    <dbReference type="NCBI Taxonomy" id="481883"/>
    <lineage>
        <taxon>Eukaryota</taxon>
        <taxon>Metazoa</taxon>
        <taxon>Chordata</taxon>
        <taxon>Craniata</taxon>
        <taxon>Vertebrata</taxon>
        <taxon>Euteleostomi</taxon>
        <taxon>Lepidosauria</taxon>
        <taxon>Squamata</taxon>
        <taxon>Bifurcata</taxon>
        <taxon>Gekkota</taxon>
        <taxon>Eublepharidae</taxon>
        <taxon>Eublepharinae</taxon>
        <taxon>Eublepharis</taxon>
    </lineage>
</organism>
<evidence type="ECO:0000313" key="3">
    <source>
        <dbReference type="Proteomes" id="UP001190640"/>
    </source>
</evidence>
<protein>
    <submittedName>
        <fullName evidence="4">Uncharacterized protein CLBA1 isoform X1</fullName>
    </submittedName>
</protein>
<dbReference type="GO" id="GO:0030276">
    <property type="term" value="F:clathrin binding"/>
    <property type="evidence" value="ECO:0007669"/>
    <property type="project" value="InterPro"/>
</dbReference>
<dbReference type="CTD" id="122616"/>
<dbReference type="GeneID" id="129323643"/>
<sequence length="344" mass="38436">MQDPDMVEMPSRVEVSNWSFLKHLSAETRSSSLPETGEGADRDHFGQNRKLNGLFELEVVQESLPGRDGDGGNYDATPDSFPDAFAGEASSTWGDFKGFSEVKLENLSHIPESLENLNGEQASTNDTDVSDNHGTTSCGQIFPRTAEYSRRDVFPNVPLKASLSPEEVIKRSFPEIPVPQFLENIGGLNQMLDTQTEEVDIPEHTKMQLCTDSGIFWKTLNHARNPSGLRCPWNESHCQENLLAVLGIDAHQKILSECKDDVLEKSNIKENEDSSADKFSISKALIQTKLSVSPDPRQSHLFTYNLFLKKTPSTGNMQYITVPQKKRIFTTQSLKMKMFSSNVC</sequence>
<dbReference type="InterPro" id="IPR046359">
    <property type="entry name" value="Aftin-like"/>
</dbReference>
<dbReference type="Proteomes" id="UP001190640">
    <property type="component" value="Chromosome 2"/>
</dbReference>
<dbReference type="KEGG" id="emc:129323643"/>
<dbReference type="PANTHER" id="PTHR16156:SF7">
    <property type="entry name" value="CLATHRIN BINDING BOX OF AFTIPHILIN CONTAINING 1"/>
    <property type="match status" value="1"/>
</dbReference>